<reference evidence="1" key="2">
    <citation type="submission" date="2024-06" db="EMBL/GenBank/DDBJ databases">
        <authorList>
            <person name="Sakai Y."/>
            <person name="Fujii T."/>
        </authorList>
    </citation>
    <scope>NUCLEOTIDE SEQUENCE</scope>
    <source>
        <strain evidence="1">M701</strain>
        <plasmid evidence="1">pM7012</plasmid>
    </source>
</reference>
<name>V5YPP0_9BURK</name>
<sequence length="168" mass="18709">MQQLGLFEAEGRPQTFSGKASADVAQASSLAHSFHDEISENSHVHIAISNGWWGDALALIRHKDELHQQIRSEMIQAAEDRCPGLGEIRQAVRLIVDRIAGLIDGPLDNEHVIKAREAGWWQDFELLRAFQSELHRSSAAARSPRAPALQAAVLLLNAKLSLLRRQFH</sequence>
<geneLocation type="plasmid" evidence="1">
    <name>pM7012</name>
</geneLocation>
<dbReference type="AlphaFoldDB" id="V5YPP0"/>
<accession>V5YPP0</accession>
<proteinExistence type="predicted"/>
<keyword evidence="1" id="KW-0614">Plasmid</keyword>
<dbReference type="EMBL" id="AB853026">
    <property type="protein sequence ID" value="BAO19244.1"/>
    <property type="molecule type" value="Genomic_DNA"/>
</dbReference>
<evidence type="ECO:0000313" key="1">
    <source>
        <dbReference type="EMBL" id="BAO19244.1"/>
    </source>
</evidence>
<reference evidence="1" key="1">
    <citation type="journal article" date="2014" name="Microbiology">
        <title>A 2,4-dichlorophenoxyacetic acid degradation plasmid pM7012 discloses distribution of an unclassified megaplasmid group across bacterial species.</title>
        <authorList>
            <person name="Sakai Y."/>
            <person name="Ogawa N."/>
            <person name="Shimomura Y."/>
            <person name="Fujii T."/>
        </authorList>
    </citation>
    <scope>NUCLEOTIDE SEQUENCE</scope>
    <source>
        <strain evidence="1">M701</strain>
    </source>
</reference>
<organism evidence="1">
    <name type="scientific">Burkholderia sp. M701</name>
    <dbReference type="NCBI Taxonomy" id="326454"/>
    <lineage>
        <taxon>Bacteria</taxon>
        <taxon>Pseudomonadati</taxon>
        <taxon>Pseudomonadota</taxon>
        <taxon>Betaproteobacteria</taxon>
        <taxon>Burkholderiales</taxon>
        <taxon>Burkholderiaceae</taxon>
        <taxon>Burkholderia</taxon>
    </lineage>
</organism>
<dbReference type="RefSeq" id="WP_023842784.1">
    <property type="nucleotide sequence ID" value="NC_022995.1"/>
</dbReference>
<protein>
    <submittedName>
        <fullName evidence="1">Uncharacterized protein</fullName>
    </submittedName>
</protein>